<evidence type="ECO:0000313" key="4">
    <source>
        <dbReference type="Proteomes" id="UP000295055"/>
    </source>
</evidence>
<keyword evidence="2" id="KW-0472">Membrane</keyword>
<gene>
    <name evidence="3" type="ORF">EC835_101235</name>
</gene>
<dbReference type="EMBL" id="SMAS01000001">
    <property type="protein sequence ID" value="TCT38239.1"/>
    <property type="molecule type" value="Genomic_DNA"/>
</dbReference>
<reference evidence="3 4" key="1">
    <citation type="submission" date="2019-03" db="EMBL/GenBank/DDBJ databases">
        <title>Genomic analyses of the natural microbiome of Caenorhabditis elegans.</title>
        <authorList>
            <person name="Samuel B."/>
        </authorList>
    </citation>
    <scope>NUCLEOTIDE SEQUENCE [LARGE SCALE GENOMIC DNA]</scope>
    <source>
        <strain evidence="3 4">JUb102</strain>
    </source>
</reference>
<dbReference type="InterPro" id="IPR047798">
    <property type="entry name" value="BPSS1780-like"/>
</dbReference>
<feature type="transmembrane region" description="Helical" evidence="2">
    <location>
        <begin position="225"/>
        <end position="252"/>
    </location>
</feature>
<evidence type="ECO:0000313" key="3">
    <source>
        <dbReference type="EMBL" id="TCT38239.1"/>
    </source>
</evidence>
<accession>A0A4V2V493</accession>
<organism evidence="3 4">
    <name type="scientific">Providencia alcalifaciens</name>
    <dbReference type="NCBI Taxonomy" id="126385"/>
    <lineage>
        <taxon>Bacteria</taxon>
        <taxon>Pseudomonadati</taxon>
        <taxon>Pseudomonadota</taxon>
        <taxon>Gammaproteobacteria</taxon>
        <taxon>Enterobacterales</taxon>
        <taxon>Morganellaceae</taxon>
        <taxon>Providencia</taxon>
    </lineage>
</organism>
<dbReference type="RefSeq" id="WP_132494461.1">
    <property type="nucleotide sequence ID" value="NZ_SMAS01000001.1"/>
</dbReference>
<keyword evidence="2" id="KW-0812">Transmembrane</keyword>
<feature type="transmembrane region" description="Helical" evidence="2">
    <location>
        <begin position="60"/>
        <end position="80"/>
    </location>
</feature>
<evidence type="ECO:0000256" key="2">
    <source>
        <dbReference type="SAM" id="Phobius"/>
    </source>
</evidence>
<feature type="compositionally biased region" description="Basic and acidic residues" evidence="1">
    <location>
        <begin position="1"/>
        <end position="10"/>
    </location>
</feature>
<proteinExistence type="predicted"/>
<feature type="region of interest" description="Disordered" evidence="1">
    <location>
        <begin position="1"/>
        <end position="28"/>
    </location>
</feature>
<dbReference type="AlphaFoldDB" id="A0A4V2V493"/>
<comment type="caution">
    <text evidence="3">The sequence shown here is derived from an EMBL/GenBank/DDBJ whole genome shotgun (WGS) entry which is preliminary data.</text>
</comment>
<evidence type="ECO:0008006" key="5">
    <source>
        <dbReference type="Google" id="ProtNLM"/>
    </source>
</evidence>
<protein>
    <recommendedName>
        <fullName evidence="5">DUF2189 domain-containing protein</fullName>
    </recommendedName>
</protein>
<dbReference type="NCBIfam" id="NF041043">
    <property type="entry name" value="BPSS1780_fam"/>
    <property type="match status" value="1"/>
</dbReference>
<sequence length="283" mass="30844">MNNEHDHVDNDISPVTPAPETPSPQEPVDSFVFTPEPRAVQAGEGVEWISQAWALVKEKLGMWILINVVFFLIIFAMAFLPIVSMFVSFVTPVFVGGIIAICENQRKTGEADIGLLFSGFQKKFGELFAIGAINFAANMVGMLIAFLIAGSAIFSLVMQADQYDGISDAALFASTGTFVFAGIIMALASLFGTALTWFAPALIMNHDFKIGTSISASLQAVKKNLLPGFLFFLIAMVLMFVSIIPFGLGLFISMPIMYATYYSTYRSIFFTDTKQSQTSSLIV</sequence>
<feature type="compositionally biased region" description="Pro residues" evidence="1">
    <location>
        <begin position="16"/>
        <end position="25"/>
    </location>
</feature>
<feature type="transmembrane region" description="Helical" evidence="2">
    <location>
        <begin position="124"/>
        <end position="157"/>
    </location>
</feature>
<dbReference type="Proteomes" id="UP000295055">
    <property type="component" value="Unassembled WGS sequence"/>
</dbReference>
<evidence type="ECO:0000256" key="1">
    <source>
        <dbReference type="SAM" id="MobiDB-lite"/>
    </source>
</evidence>
<dbReference type="OrthoDB" id="5298483at2"/>
<feature type="transmembrane region" description="Helical" evidence="2">
    <location>
        <begin position="177"/>
        <end position="204"/>
    </location>
</feature>
<keyword evidence="2" id="KW-1133">Transmembrane helix</keyword>
<name>A0A4V2V493_9GAMM</name>